<evidence type="ECO:0000256" key="1">
    <source>
        <dbReference type="ARBA" id="ARBA00004496"/>
    </source>
</evidence>
<dbReference type="GO" id="GO:0006446">
    <property type="term" value="P:regulation of translational initiation"/>
    <property type="evidence" value="ECO:0007669"/>
    <property type="project" value="TreeGrafter"/>
</dbReference>
<dbReference type="Gene3D" id="3.10.110.10">
    <property type="entry name" value="Ubiquitin Conjugating Enzyme"/>
    <property type="match status" value="1"/>
</dbReference>
<dbReference type="Pfam" id="PF01205">
    <property type="entry name" value="Impact_N"/>
    <property type="match status" value="1"/>
</dbReference>
<accession>A0A370TLH1</accession>
<gene>
    <name evidence="8" type="ORF">BP5553_05717</name>
</gene>
<dbReference type="InterPro" id="IPR020568">
    <property type="entry name" value="Ribosomal_Su5_D2-typ_SF"/>
</dbReference>
<reference evidence="8 9" key="1">
    <citation type="journal article" date="2018" name="IMA Fungus">
        <title>IMA Genome-F 9: Draft genome sequence of Annulohypoxylon stygium, Aspergillus mulundensis, Berkeleyomyces basicola (syn. Thielaviopsis basicola), Ceratocystis smalleyi, two Cercospora beticola strains, Coleophoma cylindrospora, Fusarium fracticaudum, Phialophora cf. hyalina, and Morchella septimelata.</title>
        <authorList>
            <person name="Wingfield B.D."/>
            <person name="Bills G.F."/>
            <person name="Dong Y."/>
            <person name="Huang W."/>
            <person name="Nel W.J."/>
            <person name="Swalarsk-Parry B.S."/>
            <person name="Vaghefi N."/>
            <person name="Wilken P.M."/>
            <person name="An Z."/>
            <person name="de Beer Z.W."/>
            <person name="De Vos L."/>
            <person name="Chen L."/>
            <person name="Duong T.A."/>
            <person name="Gao Y."/>
            <person name="Hammerbacher A."/>
            <person name="Kikkert J.R."/>
            <person name="Li Y."/>
            <person name="Li H."/>
            <person name="Li K."/>
            <person name="Li Q."/>
            <person name="Liu X."/>
            <person name="Ma X."/>
            <person name="Naidoo K."/>
            <person name="Pethybridge S.J."/>
            <person name="Sun J."/>
            <person name="Steenkamp E.T."/>
            <person name="van der Nest M.A."/>
            <person name="van Wyk S."/>
            <person name="Wingfield M.J."/>
            <person name="Xiong C."/>
            <person name="Yue Q."/>
            <person name="Zhang X."/>
        </authorList>
    </citation>
    <scope>NUCLEOTIDE SEQUENCE [LARGE SCALE GENOMIC DNA]</scope>
    <source>
        <strain evidence="8 9">BP 5553</strain>
    </source>
</reference>
<comment type="similarity">
    <text evidence="2">Belongs to the IMPACT family.</text>
</comment>
<evidence type="ECO:0000259" key="7">
    <source>
        <dbReference type="PROSITE" id="PS50908"/>
    </source>
</evidence>
<comment type="caution">
    <text evidence="8">The sequence shown here is derived from an EMBL/GenBank/DDBJ whole genome shotgun (WGS) entry which is preliminary data.</text>
</comment>
<dbReference type="SUPFAM" id="SSF54495">
    <property type="entry name" value="UBC-like"/>
    <property type="match status" value="1"/>
</dbReference>
<keyword evidence="9" id="KW-1185">Reference proteome</keyword>
<organism evidence="8 9">
    <name type="scientific">Venustampulla echinocandica</name>
    <dbReference type="NCBI Taxonomy" id="2656787"/>
    <lineage>
        <taxon>Eukaryota</taxon>
        <taxon>Fungi</taxon>
        <taxon>Dikarya</taxon>
        <taxon>Ascomycota</taxon>
        <taxon>Pezizomycotina</taxon>
        <taxon>Leotiomycetes</taxon>
        <taxon>Helotiales</taxon>
        <taxon>Pleuroascaceae</taxon>
        <taxon>Venustampulla</taxon>
    </lineage>
</organism>
<dbReference type="PROSITE" id="PS50908">
    <property type="entry name" value="RWD"/>
    <property type="match status" value="1"/>
</dbReference>
<dbReference type="InterPro" id="IPR036956">
    <property type="entry name" value="Impact_N_sf"/>
</dbReference>
<proteinExistence type="inferred from homology"/>
<dbReference type="Proteomes" id="UP000254866">
    <property type="component" value="Unassembled WGS sequence"/>
</dbReference>
<dbReference type="PANTHER" id="PTHR16301:SF25">
    <property type="entry name" value="PROTEIN IMPACT"/>
    <property type="match status" value="1"/>
</dbReference>
<dbReference type="OrthoDB" id="69641at2759"/>
<protein>
    <submittedName>
        <fullName evidence="8">UPF0029-domain-containing protein</fullName>
    </submittedName>
</protein>
<evidence type="ECO:0000256" key="6">
    <source>
        <dbReference type="ARBA" id="ARBA00023016"/>
    </source>
</evidence>
<dbReference type="SUPFAM" id="SSF54211">
    <property type="entry name" value="Ribosomal protein S5 domain 2-like"/>
    <property type="match status" value="1"/>
</dbReference>
<dbReference type="SMART" id="SM00591">
    <property type="entry name" value="RWD"/>
    <property type="match status" value="1"/>
</dbReference>
<evidence type="ECO:0000256" key="5">
    <source>
        <dbReference type="ARBA" id="ARBA00022845"/>
    </source>
</evidence>
<dbReference type="InterPro" id="IPR023582">
    <property type="entry name" value="Impact"/>
</dbReference>
<dbReference type="InterPro" id="IPR020569">
    <property type="entry name" value="UPF0029_Impact_CS"/>
</dbReference>
<evidence type="ECO:0000256" key="2">
    <source>
        <dbReference type="ARBA" id="ARBA00007665"/>
    </source>
</evidence>
<dbReference type="InterPro" id="IPR001498">
    <property type="entry name" value="Impact_N"/>
</dbReference>
<dbReference type="STRING" id="2656787.A0A370TLH1"/>
<dbReference type="GO" id="GO:0005737">
    <property type="term" value="C:cytoplasm"/>
    <property type="evidence" value="ECO:0007669"/>
    <property type="project" value="UniProtKB-SubCell"/>
</dbReference>
<evidence type="ECO:0000256" key="4">
    <source>
        <dbReference type="ARBA" id="ARBA00022491"/>
    </source>
</evidence>
<dbReference type="AlphaFoldDB" id="A0A370TLH1"/>
<dbReference type="InterPro" id="IPR016135">
    <property type="entry name" value="UBQ-conjugating_enzyme/RWD"/>
</dbReference>
<dbReference type="CDD" id="cd23822">
    <property type="entry name" value="RWD_ScYIH1-like"/>
    <property type="match status" value="1"/>
</dbReference>
<dbReference type="Pfam" id="PF05773">
    <property type="entry name" value="RWD"/>
    <property type="match status" value="1"/>
</dbReference>
<dbReference type="EMBL" id="NPIC01000004">
    <property type="protein sequence ID" value="RDL36365.1"/>
    <property type="molecule type" value="Genomic_DNA"/>
</dbReference>
<dbReference type="RefSeq" id="XP_031869021.1">
    <property type="nucleotide sequence ID" value="XM_032014340.1"/>
</dbReference>
<evidence type="ECO:0000256" key="3">
    <source>
        <dbReference type="ARBA" id="ARBA00022490"/>
    </source>
</evidence>
<comment type="subcellular location">
    <subcellularLocation>
        <location evidence="1">Cytoplasm</location>
    </subcellularLocation>
</comment>
<feature type="domain" description="RWD" evidence="7">
    <location>
        <begin position="7"/>
        <end position="106"/>
    </location>
</feature>
<evidence type="ECO:0000313" key="9">
    <source>
        <dbReference type="Proteomes" id="UP000254866"/>
    </source>
</evidence>
<dbReference type="GeneID" id="43598566"/>
<name>A0A370TLH1_9HELO</name>
<dbReference type="PROSITE" id="PS00910">
    <property type="entry name" value="UPF0029"/>
    <property type="match status" value="1"/>
</dbReference>
<dbReference type="Gene3D" id="3.30.230.30">
    <property type="entry name" value="Impact, N-terminal domain"/>
    <property type="match status" value="1"/>
</dbReference>
<dbReference type="PANTHER" id="PTHR16301">
    <property type="entry name" value="IMPACT-RELATED"/>
    <property type="match status" value="1"/>
</dbReference>
<evidence type="ECO:0000313" key="8">
    <source>
        <dbReference type="EMBL" id="RDL36365.1"/>
    </source>
</evidence>
<dbReference type="GO" id="GO:0140469">
    <property type="term" value="P:GCN2-mediated signaling"/>
    <property type="evidence" value="ECO:0007669"/>
    <property type="project" value="TreeGrafter"/>
</dbReference>
<keyword evidence="3" id="KW-0963">Cytoplasm</keyword>
<dbReference type="InterPro" id="IPR006575">
    <property type="entry name" value="RWD_dom"/>
</dbReference>
<sequence length="278" mass="30663">MNEDLENELEAIKSIYGDDTLTAADQDGAYILHLPQQTVLLRLQFPSEYPAVPPTVRTQSSGDNARKGEAAHVVEVFRDMLGRLYQPGQVCLFDVIEEVNGILSSQGKDGSDDDVSAATTEVESRELAPILENNPGVIIGEHVPWTQSDVVVELKSVFVARCAPVSSPEQAKLYLQHLLDSDKKVRSATHNITAWRIKGDNGVTFQDCDDDGETAAGGRVLHLMQLMDIWNVMVVVTRWYGGHQLGPKRFSIINTVARDAFVKGEFVIDSSTKKKGKR</sequence>
<keyword evidence="5" id="KW-0810">Translation regulation</keyword>
<keyword evidence="4" id="KW-0678">Repressor</keyword>
<keyword evidence="6" id="KW-0346">Stress response</keyword>